<dbReference type="Pfam" id="PF01138">
    <property type="entry name" value="RNase_PH"/>
    <property type="match status" value="1"/>
</dbReference>
<evidence type="ECO:0000313" key="12">
    <source>
        <dbReference type="Proteomes" id="UP000298663"/>
    </source>
</evidence>
<dbReference type="STRING" id="34508.A0A4U5N5L2"/>
<dbReference type="EMBL" id="AZBU02000005">
    <property type="protein sequence ID" value="TKR77768.1"/>
    <property type="molecule type" value="Genomic_DNA"/>
</dbReference>
<dbReference type="GO" id="GO:0016075">
    <property type="term" value="P:rRNA catabolic process"/>
    <property type="evidence" value="ECO:0007669"/>
    <property type="project" value="TreeGrafter"/>
</dbReference>
<dbReference type="GO" id="GO:0034475">
    <property type="term" value="P:U4 snRNA 3'-end processing"/>
    <property type="evidence" value="ECO:0007669"/>
    <property type="project" value="TreeGrafter"/>
</dbReference>
<dbReference type="OrthoDB" id="45882at2759"/>
<keyword evidence="7" id="KW-0694">RNA-binding</keyword>
<dbReference type="AlphaFoldDB" id="A0A4U5N5L2"/>
<dbReference type="GO" id="GO:0034476">
    <property type="term" value="P:U5 snRNA 3'-end processing"/>
    <property type="evidence" value="ECO:0007669"/>
    <property type="project" value="TreeGrafter"/>
</dbReference>
<keyword evidence="8" id="KW-0539">Nucleus</keyword>
<name>A0A4U5N5L2_STECR</name>
<dbReference type="InterPro" id="IPR001247">
    <property type="entry name" value="ExoRNase_PH_dom1"/>
</dbReference>
<evidence type="ECO:0000259" key="10">
    <source>
        <dbReference type="Pfam" id="PF01138"/>
    </source>
</evidence>
<evidence type="ECO:0000256" key="6">
    <source>
        <dbReference type="ARBA" id="ARBA00022835"/>
    </source>
</evidence>
<keyword evidence="5" id="KW-0698">rRNA processing</keyword>
<keyword evidence="12" id="KW-1185">Reference proteome</keyword>
<sequence>MSAEHLKHCDPKEYYEQHLLEGAYPDGRSIIDFRGTSVQVGFNPTVRGSSLVKQSGSMVDVTIDLKLKVKNEPLEPEIVFEIEGPESIEETVIDDAHMILDQLKENGALFNLDAVTATDPRLMWSVVVNIQFLSCDTASIDALVTAVSAALLNTRIPEVHFAEEIDEDAPLELEKVVITDKTHPLKMLDVPTSSCFALYKTGTKENSELLILSDPPSELMEFTVSSCIFVVGEGEAIHSMLLAGGETIEMEKIKKMHGLAQRRHESVAIALKNITGRLTE</sequence>
<keyword evidence="6" id="KW-0271">Exosome</keyword>
<comment type="similarity">
    <text evidence="3">Belongs to the RNase PH family.</text>
</comment>
<accession>A0A4U5N5L2</accession>
<dbReference type="GO" id="GO:0071038">
    <property type="term" value="P:TRAMP-dependent tRNA surveillance pathway"/>
    <property type="evidence" value="ECO:0007669"/>
    <property type="project" value="TreeGrafter"/>
</dbReference>
<reference evidence="11 12" key="2">
    <citation type="journal article" date="2019" name="G3 (Bethesda)">
        <title>Hybrid Assembly of the Genome of the Entomopathogenic Nematode Steinernema carpocapsae Identifies the X-Chromosome.</title>
        <authorList>
            <person name="Serra L."/>
            <person name="Macchietto M."/>
            <person name="Macias-Munoz A."/>
            <person name="McGill C.J."/>
            <person name="Rodriguez I.M."/>
            <person name="Rodriguez B."/>
            <person name="Murad R."/>
            <person name="Mortazavi A."/>
        </authorList>
    </citation>
    <scope>NUCLEOTIDE SEQUENCE [LARGE SCALE GENOMIC DNA]</scope>
    <source>
        <strain evidence="11 12">ALL</strain>
    </source>
</reference>
<organism evidence="11 12">
    <name type="scientific">Steinernema carpocapsae</name>
    <name type="common">Entomopathogenic nematode</name>
    <dbReference type="NCBI Taxonomy" id="34508"/>
    <lineage>
        <taxon>Eukaryota</taxon>
        <taxon>Metazoa</taxon>
        <taxon>Ecdysozoa</taxon>
        <taxon>Nematoda</taxon>
        <taxon>Chromadorea</taxon>
        <taxon>Rhabditida</taxon>
        <taxon>Tylenchina</taxon>
        <taxon>Panagrolaimomorpha</taxon>
        <taxon>Strongyloidoidea</taxon>
        <taxon>Steinernematidae</taxon>
        <taxon>Steinernema</taxon>
    </lineage>
</organism>
<dbReference type="GO" id="GO:0071028">
    <property type="term" value="P:nuclear mRNA surveillance"/>
    <property type="evidence" value="ECO:0007669"/>
    <property type="project" value="TreeGrafter"/>
</dbReference>
<evidence type="ECO:0000256" key="8">
    <source>
        <dbReference type="ARBA" id="ARBA00023242"/>
    </source>
</evidence>
<dbReference type="InterPro" id="IPR050590">
    <property type="entry name" value="Exosome_comp_Rrp42_subfam"/>
</dbReference>
<comment type="caution">
    <text evidence="11">The sequence shown here is derived from an EMBL/GenBank/DDBJ whole genome shotgun (WGS) entry which is preliminary data.</text>
</comment>
<evidence type="ECO:0000256" key="9">
    <source>
        <dbReference type="ARBA" id="ARBA00030617"/>
    </source>
</evidence>
<dbReference type="GO" id="GO:0005730">
    <property type="term" value="C:nucleolus"/>
    <property type="evidence" value="ECO:0007669"/>
    <property type="project" value="UniProtKB-SubCell"/>
</dbReference>
<dbReference type="InterPro" id="IPR027408">
    <property type="entry name" value="PNPase/RNase_PH_dom_sf"/>
</dbReference>
<dbReference type="Proteomes" id="UP000298663">
    <property type="component" value="Unassembled WGS sequence"/>
</dbReference>
<dbReference type="InterPro" id="IPR036345">
    <property type="entry name" value="ExoRNase_PH_dom2_sf"/>
</dbReference>
<dbReference type="SUPFAM" id="SSF55666">
    <property type="entry name" value="Ribonuclease PH domain 2-like"/>
    <property type="match status" value="1"/>
</dbReference>
<protein>
    <recommendedName>
        <fullName evidence="9">Ribosomal RNA-processing protein 43</fullName>
    </recommendedName>
</protein>
<feature type="domain" description="Exoribonuclease phosphorolytic" evidence="10">
    <location>
        <begin position="33"/>
        <end position="157"/>
    </location>
</feature>
<dbReference type="GO" id="GO:0034473">
    <property type="term" value="P:U1 snRNA 3'-end processing"/>
    <property type="evidence" value="ECO:0007669"/>
    <property type="project" value="TreeGrafter"/>
</dbReference>
<evidence type="ECO:0000256" key="7">
    <source>
        <dbReference type="ARBA" id="ARBA00022884"/>
    </source>
</evidence>
<evidence type="ECO:0000256" key="1">
    <source>
        <dbReference type="ARBA" id="ARBA00004496"/>
    </source>
</evidence>
<dbReference type="GO" id="GO:0035925">
    <property type="term" value="F:mRNA 3'-UTR AU-rich region binding"/>
    <property type="evidence" value="ECO:0007669"/>
    <property type="project" value="TreeGrafter"/>
</dbReference>
<dbReference type="GO" id="GO:0000467">
    <property type="term" value="P:exonucleolytic trimming to generate mature 3'-end of 5.8S rRNA from tricistronic rRNA transcript (SSU-rRNA, 5.8S rRNA, LSU-rRNA)"/>
    <property type="evidence" value="ECO:0007669"/>
    <property type="project" value="TreeGrafter"/>
</dbReference>
<dbReference type="InterPro" id="IPR020568">
    <property type="entry name" value="Ribosomal_Su5_D2-typ_SF"/>
</dbReference>
<gene>
    <name evidence="11" type="ORF">L596_018681</name>
</gene>
<dbReference type="GO" id="GO:0000176">
    <property type="term" value="C:nuclear exosome (RNase complex)"/>
    <property type="evidence" value="ECO:0007669"/>
    <property type="project" value="TreeGrafter"/>
</dbReference>
<comment type="subcellular location">
    <subcellularLocation>
        <location evidence="1">Cytoplasm</location>
    </subcellularLocation>
    <subcellularLocation>
        <location evidence="2">Nucleus</location>
        <location evidence="2">Nucleolus</location>
    </subcellularLocation>
</comment>
<evidence type="ECO:0000313" key="11">
    <source>
        <dbReference type="EMBL" id="TKR77768.1"/>
    </source>
</evidence>
<dbReference type="GO" id="GO:0071035">
    <property type="term" value="P:nuclear polyadenylation-dependent rRNA catabolic process"/>
    <property type="evidence" value="ECO:0007669"/>
    <property type="project" value="TreeGrafter"/>
</dbReference>
<proteinExistence type="inferred from homology"/>
<evidence type="ECO:0000256" key="4">
    <source>
        <dbReference type="ARBA" id="ARBA00022490"/>
    </source>
</evidence>
<dbReference type="PANTHER" id="PTHR11097:SF9">
    <property type="entry name" value="EXOSOME COMPLEX COMPONENT RRP43"/>
    <property type="match status" value="1"/>
</dbReference>
<evidence type="ECO:0000256" key="5">
    <source>
        <dbReference type="ARBA" id="ARBA00022552"/>
    </source>
</evidence>
<dbReference type="SUPFAM" id="SSF54211">
    <property type="entry name" value="Ribosomal protein S5 domain 2-like"/>
    <property type="match status" value="1"/>
</dbReference>
<keyword evidence="4" id="KW-0963">Cytoplasm</keyword>
<evidence type="ECO:0000256" key="2">
    <source>
        <dbReference type="ARBA" id="ARBA00004604"/>
    </source>
</evidence>
<dbReference type="PANTHER" id="PTHR11097">
    <property type="entry name" value="EXOSOME COMPLEX EXONUCLEASE RIBOSOMAL RNA PROCESSING PROTEIN"/>
    <property type="match status" value="1"/>
</dbReference>
<dbReference type="GO" id="GO:0000177">
    <property type="term" value="C:cytoplasmic exosome (RNase complex)"/>
    <property type="evidence" value="ECO:0007669"/>
    <property type="project" value="TreeGrafter"/>
</dbReference>
<reference evidence="11 12" key="1">
    <citation type="journal article" date="2015" name="Genome Biol.">
        <title>Comparative genomics of Steinernema reveals deeply conserved gene regulatory networks.</title>
        <authorList>
            <person name="Dillman A.R."/>
            <person name="Macchietto M."/>
            <person name="Porter C.F."/>
            <person name="Rogers A."/>
            <person name="Williams B."/>
            <person name="Antoshechkin I."/>
            <person name="Lee M.M."/>
            <person name="Goodwin Z."/>
            <person name="Lu X."/>
            <person name="Lewis E.E."/>
            <person name="Goodrich-Blair H."/>
            <person name="Stock S.P."/>
            <person name="Adams B.J."/>
            <person name="Sternberg P.W."/>
            <person name="Mortazavi A."/>
        </authorList>
    </citation>
    <scope>NUCLEOTIDE SEQUENCE [LARGE SCALE GENOMIC DNA]</scope>
    <source>
        <strain evidence="11 12">ALL</strain>
    </source>
</reference>
<dbReference type="Gene3D" id="3.30.230.70">
    <property type="entry name" value="GHMP Kinase, N-terminal domain"/>
    <property type="match status" value="1"/>
</dbReference>
<evidence type="ECO:0000256" key="3">
    <source>
        <dbReference type="ARBA" id="ARBA00006678"/>
    </source>
</evidence>